<dbReference type="KEGG" id="clup:CLUP02_09503"/>
<evidence type="ECO:0000313" key="3">
    <source>
        <dbReference type="Proteomes" id="UP000830671"/>
    </source>
</evidence>
<gene>
    <name evidence="2" type="ORF">CLUP02_09503</name>
</gene>
<accession>A0A9Q8WIH1</accession>
<dbReference type="RefSeq" id="XP_049145625.1">
    <property type="nucleotide sequence ID" value="XM_049288481.1"/>
</dbReference>
<protein>
    <submittedName>
        <fullName evidence="2">Uncharacterized protein</fullName>
    </submittedName>
</protein>
<sequence>MVRLQMVDLITKHVLHHPTWGCFHYKHNCPSQDISACMLSSMQRCIAQERQLILIRAREPKVMTCTESEIGVWNLFSPLYAVLVIPADLDTPQLLTRHSLKVMYRKMNEGHGGSYGSTREKGERRGEQVPVHRGAAGGKPAALVETWVYVRTSIRCPASFRLMSAYKRHLHSSRLIFGSVSLSYQRAPTGHFPGKRFSRSERPNSEMAYHDSDGTDFGKAFVTSCIHLLVIPRSSLFRNLTACGPRIIYPDSDVLARRCSLESLSSAYLSILATQSRSVKKSERPCQEPSATALLQVMQHRHIPCATESHTIGSCMLRVSKICTKIAYAESFFCSVNPRKRPRVDSPPFNGPGRVCQVDTAEAQNDVELPLAEPSYLHIRLNNVLSSDTPPRHDSVWSLQTIPLNKYLGFHDYQQALRNRRWGSRQLGSPPYPRHFMHQIRPPLISTGGWSPLDVQHPILSSEWAVVHHGSLRDALYHCRLKGFSVVLHASLPYDIKDDMKIDVGFAYVARDARLHRIAFAENFAAEPRTSLTMLTLILTFPPFSPQLSRQATIYLSACMESQEGKVPEASSLHSGEVEPPMWSRGDDSQPLASTTWPPRPFGAIGKLKTRTPLAESVEGQRGTPGQPPGHTILREALKRSDIGRVGLSRVFLQNSAQGLHQTRRASTHETPQRNASQMQGSILHPTPIRLYAVRGSREVGHLSREL</sequence>
<reference evidence="2" key="1">
    <citation type="journal article" date="2021" name="Mol. Plant Microbe Interact.">
        <title>Complete Genome Sequence of the Plant-Pathogenic Fungus Colletotrichum lupini.</title>
        <authorList>
            <person name="Baroncelli R."/>
            <person name="Pensec F."/>
            <person name="Da Lio D."/>
            <person name="Boufleur T."/>
            <person name="Vicente I."/>
            <person name="Sarrocco S."/>
            <person name="Picot A."/>
            <person name="Baraldi E."/>
            <person name="Sukno S."/>
            <person name="Thon M."/>
            <person name="Le Floch G."/>
        </authorList>
    </citation>
    <scope>NUCLEOTIDE SEQUENCE</scope>
    <source>
        <strain evidence="2">IMI 504893</strain>
    </source>
</reference>
<feature type="region of interest" description="Disordered" evidence="1">
    <location>
        <begin position="111"/>
        <end position="135"/>
    </location>
</feature>
<keyword evidence="3" id="KW-1185">Reference proteome</keyword>
<name>A0A9Q8WIH1_9PEZI</name>
<proteinExistence type="predicted"/>
<dbReference type="Proteomes" id="UP000830671">
    <property type="component" value="Chromosome 5"/>
</dbReference>
<feature type="region of interest" description="Disordered" evidence="1">
    <location>
        <begin position="656"/>
        <end position="684"/>
    </location>
</feature>
<dbReference type="AlphaFoldDB" id="A0A9Q8WIH1"/>
<feature type="region of interest" description="Disordered" evidence="1">
    <location>
        <begin position="567"/>
        <end position="606"/>
    </location>
</feature>
<dbReference type="EMBL" id="CP019477">
    <property type="protein sequence ID" value="UQC84007.1"/>
    <property type="molecule type" value="Genomic_DNA"/>
</dbReference>
<evidence type="ECO:0000313" key="2">
    <source>
        <dbReference type="EMBL" id="UQC84007.1"/>
    </source>
</evidence>
<dbReference type="GeneID" id="73343491"/>
<evidence type="ECO:0000256" key="1">
    <source>
        <dbReference type="SAM" id="MobiDB-lite"/>
    </source>
</evidence>
<organism evidence="2 3">
    <name type="scientific">Colletotrichum lupini</name>
    <dbReference type="NCBI Taxonomy" id="145971"/>
    <lineage>
        <taxon>Eukaryota</taxon>
        <taxon>Fungi</taxon>
        <taxon>Dikarya</taxon>
        <taxon>Ascomycota</taxon>
        <taxon>Pezizomycotina</taxon>
        <taxon>Sordariomycetes</taxon>
        <taxon>Hypocreomycetidae</taxon>
        <taxon>Glomerellales</taxon>
        <taxon>Glomerellaceae</taxon>
        <taxon>Colletotrichum</taxon>
        <taxon>Colletotrichum acutatum species complex</taxon>
    </lineage>
</organism>
<feature type="compositionally biased region" description="Basic and acidic residues" evidence="1">
    <location>
        <begin position="118"/>
        <end position="127"/>
    </location>
</feature>